<dbReference type="Gene3D" id="3.40.50.450">
    <property type="match status" value="1"/>
</dbReference>
<dbReference type="RefSeq" id="WP_263340586.1">
    <property type="nucleotide sequence ID" value="NZ_JAGSYH010000006.1"/>
</dbReference>
<evidence type="ECO:0000259" key="2">
    <source>
        <dbReference type="Pfam" id="PF02481"/>
    </source>
</evidence>
<name>A0ABW1EIU2_9BACT</name>
<sequence length="391" mass="42233">MTQSLQSIETHTELDEDRLAWLALVLTPGLGPRRVLEAVRGLRSPSEIFELPLTAIEGLRFPAGASQYVFDGKARSAAQKEWMRARELGVHLLTYGCEEYPERLKEIYDPPPVMWVRGDVSLLARPSIAVVGTRHPSPYGTGVAEMLSRDLAARGMLIVSGMARGVDTAAHKGALAARKPTVAVWGTGADVVYPKENKRLAEDILATGGAIVSELPLGTFPAPQNFPRRNRILSGLSLGVLVVEASENSGTRVTARCAADQGRDVFAVPGNVTSRNSWTPNTLIKQGAQLTATWEDVWEVLPSGVRLELEAGWAVESKPQAGASDAPDAGLRGREAAVFGVLRQDAALQMDEILEMLEGQLSSAEVFTALFELELAGRVRSLPGKNYVRCM</sequence>
<dbReference type="Pfam" id="PF02481">
    <property type="entry name" value="DNA_processg_A"/>
    <property type="match status" value="1"/>
</dbReference>
<accession>A0ABW1EIU2</accession>
<reference evidence="5" key="1">
    <citation type="journal article" date="2019" name="Int. J. Syst. Evol. Microbiol.">
        <title>The Global Catalogue of Microorganisms (GCM) 10K type strain sequencing project: providing services to taxonomists for standard genome sequencing and annotation.</title>
        <authorList>
            <consortium name="The Broad Institute Genomics Platform"/>
            <consortium name="The Broad Institute Genome Sequencing Center for Infectious Disease"/>
            <person name="Wu L."/>
            <person name="Ma J."/>
        </authorList>
    </citation>
    <scope>NUCLEOTIDE SEQUENCE [LARGE SCALE GENOMIC DNA]</scope>
    <source>
        <strain evidence="5">JCM 4087</strain>
    </source>
</reference>
<dbReference type="SUPFAM" id="SSF102405">
    <property type="entry name" value="MCP/YpsA-like"/>
    <property type="match status" value="1"/>
</dbReference>
<dbReference type="EMBL" id="JBHSPH010000008">
    <property type="protein sequence ID" value="MFC5864214.1"/>
    <property type="molecule type" value="Genomic_DNA"/>
</dbReference>
<dbReference type="Proteomes" id="UP001596091">
    <property type="component" value="Unassembled WGS sequence"/>
</dbReference>
<dbReference type="Pfam" id="PF17782">
    <property type="entry name" value="WHD_DprA"/>
    <property type="match status" value="1"/>
</dbReference>
<keyword evidence="5" id="KW-1185">Reference proteome</keyword>
<evidence type="ECO:0000313" key="5">
    <source>
        <dbReference type="Proteomes" id="UP001596091"/>
    </source>
</evidence>
<dbReference type="InterPro" id="IPR003488">
    <property type="entry name" value="DprA"/>
</dbReference>
<dbReference type="InterPro" id="IPR036388">
    <property type="entry name" value="WH-like_DNA-bd_sf"/>
</dbReference>
<feature type="domain" description="DprA winged helix" evidence="3">
    <location>
        <begin position="324"/>
        <end position="385"/>
    </location>
</feature>
<comment type="similarity">
    <text evidence="1">Belongs to the DprA/Smf family.</text>
</comment>
<evidence type="ECO:0000313" key="4">
    <source>
        <dbReference type="EMBL" id="MFC5864214.1"/>
    </source>
</evidence>
<evidence type="ECO:0000256" key="1">
    <source>
        <dbReference type="ARBA" id="ARBA00006525"/>
    </source>
</evidence>
<dbReference type="InterPro" id="IPR041614">
    <property type="entry name" value="DprA_WH"/>
</dbReference>
<dbReference type="NCBIfam" id="TIGR00732">
    <property type="entry name" value="dprA"/>
    <property type="match status" value="1"/>
</dbReference>
<organism evidence="4 5">
    <name type="scientific">Acidicapsa dinghuensis</name>
    <dbReference type="NCBI Taxonomy" id="2218256"/>
    <lineage>
        <taxon>Bacteria</taxon>
        <taxon>Pseudomonadati</taxon>
        <taxon>Acidobacteriota</taxon>
        <taxon>Terriglobia</taxon>
        <taxon>Terriglobales</taxon>
        <taxon>Acidobacteriaceae</taxon>
        <taxon>Acidicapsa</taxon>
    </lineage>
</organism>
<dbReference type="InterPro" id="IPR057666">
    <property type="entry name" value="DrpA_SLOG"/>
</dbReference>
<protein>
    <submittedName>
        <fullName evidence="4">DNA-processing protein DprA</fullName>
    </submittedName>
</protein>
<comment type="caution">
    <text evidence="4">The sequence shown here is derived from an EMBL/GenBank/DDBJ whole genome shotgun (WGS) entry which is preliminary data.</text>
</comment>
<dbReference type="Gene3D" id="1.10.10.10">
    <property type="entry name" value="Winged helix-like DNA-binding domain superfamily/Winged helix DNA-binding domain"/>
    <property type="match status" value="1"/>
</dbReference>
<dbReference type="PANTHER" id="PTHR43022">
    <property type="entry name" value="PROTEIN SMF"/>
    <property type="match status" value="1"/>
</dbReference>
<feature type="domain" description="Smf/DprA SLOG" evidence="2">
    <location>
        <begin position="92"/>
        <end position="301"/>
    </location>
</feature>
<evidence type="ECO:0000259" key="3">
    <source>
        <dbReference type="Pfam" id="PF17782"/>
    </source>
</evidence>
<proteinExistence type="inferred from homology"/>
<dbReference type="PANTHER" id="PTHR43022:SF1">
    <property type="entry name" value="PROTEIN SMF"/>
    <property type="match status" value="1"/>
</dbReference>
<gene>
    <name evidence="4" type="primary">dprA</name>
    <name evidence="4" type="ORF">ACFPT7_18055</name>
</gene>